<dbReference type="AlphaFoldDB" id="A0A9D0YYI6"/>
<comment type="catalytic activity">
    <reaction evidence="1 8">
        <text>Cleavage of hydrophobic, N-terminal signal or leader sequences from secreted and periplasmic proteins.</text>
        <dbReference type="EC" id="3.4.21.89"/>
    </reaction>
</comment>
<dbReference type="GO" id="GO:0006465">
    <property type="term" value="P:signal peptide processing"/>
    <property type="evidence" value="ECO:0007669"/>
    <property type="project" value="InterPro"/>
</dbReference>
<evidence type="ECO:0000256" key="9">
    <source>
        <dbReference type="RuleBase" id="RU362042"/>
    </source>
</evidence>
<evidence type="ECO:0000256" key="6">
    <source>
        <dbReference type="ARBA" id="ARBA00022801"/>
    </source>
</evidence>
<gene>
    <name evidence="11" type="primary">lepB</name>
    <name evidence="11" type="ORF">IAC85_01760</name>
</gene>
<dbReference type="InterPro" id="IPR019758">
    <property type="entry name" value="Pept_S26A_signal_pept_1_CS"/>
</dbReference>
<dbReference type="GO" id="GO:0005886">
    <property type="term" value="C:plasma membrane"/>
    <property type="evidence" value="ECO:0007669"/>
    <property type="project" value="UniProtKB-SubCell"/>
</dbReference>
<sequence length="175" mass="20267">MDWLSIREFLLDSIKFIIVIFVVLILFLYVVSITQVVGNSMYPTLQNQEVLVLNKAIYRFSDVKRGDIISLSYADTKYLIKRVVGLPGDTIEFRDNTLYINGEVYEEDYLGDDVITDDFSLQDIGYDVIPEDMYLVLGDNRQNSMDGRDIGLIKKSDIIGKIALRFWPINRFKLF</sequence>
<reference evidence="11" key="1">
    <citation type="submission" date="2020-10" db="EMBL/GenBank/DDBJ databases">
        <authorList>
            <person name="Gilroy R."/>
        </authorList>
    </citation>
    <scope>NUCLEOTIDE SEQUENCE</scope>
    <source>
        <strain evidence="11">CHK165-10780</strain>
    </source>
</reference>
<keyword evidence="8" id="KW-0472">Membrane</keyword>
<comment type="similarity">
    <text evidence="3 9">Belongs to the peptidase S26 family.</text>
</comment>
<comment type="caution">
    <text evidence="11">The sequence shown here is derived from an EMBL/GenBank/DDBJ whole genome shotgun (WGS) entry which is preliminary data.</text>
</comment>
<dbReference type="Gene3D" id="2.10.109.10">
    <property type="entry name" value="Umud Fragment, subunit A"/>
    <property type="match status" value="1"/>
</dbReference>
<dbReference type="InterPro" id="IPR000223">
    <property type="entry name" value="Pept_S26A_signal_pept_1"/>
</dbReference>
<keyword evidence="8" id="KW-1133">Transmembrane helix</keyword>
<evidence type="ECO:0000259" key="10">
    <source>
        <dbReference type="Pfam" id="PF10502"/>
    </source>
</evidence>
<dbReference type="GO" id="GO:0004252">
    <property type="term" value="F:serine-type endopeptidase activity"/>
    <property type="evidence" value="ECO:0007669"/>
    <property type="project" value="InterPro"/>
</dbReference>
<accession>A0A9D0YYI6</accession>
<dbReference type="InterPro" id="IPR019533">
    <property type="entry name" value="Peptidase_S26"/>
</dbReference>
<dbReference type="PROSITE" id="PS00760">
    <property type="entry name" value="SPASE_I_2"/>
    <property type="match status" value="1"/>
</dbReference>
<dbReference type="PROSITE" id="PS00761">
    <property type="entry name" value="SPASE_I_3"/>
    <property type="match status" value="1"/>
</dbReference>
<feature type="active site" evidence="7">
    <location>
        <position position="81"/>
    </location>
</feature>
<keyword evidence="6 8" id="KW-0378">Hydrolase</keyword>
<dbReference type="InterPro" id="IPR036286">
    <property type="entry name" value="LexA/Signal_pep-like_sf"/>
</dbReference>
<feature type="active site" evidence="7">
    <location>
        <position position="40"/>
    </location>
</feature>
<dbReference type="EC" id="3.4.21.89" evidence="4 8"/>
<dbReference type="InterPro" id="IPR019756">
    <property type="entry name" value="Pept_S26A_signal_pept_1_Ser-AS"/>
</dbReference>
<proteinExistence type="inferred from homology"/>
<dbReference type="PANTHER" id="PTHR43390:SF1">
    <property type="entry name" value="CHLOROPLAST PROCESSING PEPTIDASE"/>
    <property type="match status" value="1"/>
</dbReference>
<evidence type="ECO:0000313" key="11">
    <source>
        <dbReference type="EMBL" id="HIQ64442.1"/>
    </source>
</evidence>
<reference evidence="11" key="2">
    <citation type="journal article" date="2021" name="PeerJ">
        <title>Extensive microbial diversity within the chicken gut microbiome revealed by metagenomics and culture.</title>
        <authorList>
            <person name="Gilroy R."/>
            <person name="Ravi A."/>
            <person name="Getino M."/>
            <person name="Pursley I."/>
            <person name="Horton D.L."/>
            <person name="Alikhan N.F."/>
            <person name="Baker D."/>
            <person name="Gharbi K."/>
            <person name="Hall N."/>
            <person name="Watson M."/>
            <person name="Adriaenssens E.M."/>
            <person name="Foster-Nyarko E."/>
            <person name="Jarju S."/>
            <person name="Secka A."/>
            <person name="Antonio M."/>
            <person name="Oren A."/>
            <person name="Chaudhuri R.R."/>
            <person name="La Ragione R."/>
            <person name="Hildebrand F."/>
            <person name="Pallen M.J."/>
        </authorList>
    </citation>
    <scope>NUCLEOTIDE SEQUENCE</scope>
    <source>
        <strain evidence="11">CHK165-10780</strain>
    </source>
</reference>
<feature type="domain" description="Peptidase S26" evidence="10">
    <location>
        <begin position="15"/>
        <end position="167"/>
    </location>
</feature>
<evidence type="ECO:0000256" key="3">
    <source>
        <dbReference type="ARBA" id="ARBA00009370"/>
    </source>
</evidence>
<evidence type="ECO:0000256" key="1">
    <source>
        <dbReference type="ARBA" id="ARBA00000677"/>
    </source>
</evidence>
<name>A0A9D0YYI6_9FIRM</name>
<keyword evidence="5 8" id="KW-0645">Protease</keyword>
<comment type="subcellular location">
    <subcellularLocation>
        <location evidence="2">Cell membrane</location>
        <topology evidence="2">Single-pass type II membrane protein</topology>
    </subcellularLocation>
    <subcellularLocation>
        <location evidence="9">Membrane</location>
        <topology evidence="9">Single-pass type II membrane protein</topology>
    </subcellularLocation>
</comment>
<keyword evidence="8" id="KW-0812">Transmembrane</keyword>
<evidence type="ECO:0000256" key="8">
    <source>
        <dbReference type="RuleBase" id="RU003993"/>
    </source>
</evidence>
<dbReference type="GO" id="GO:0009003">
    <property type="term" value="F:signal peptidase activity"/>
    <property type="evidence" value="ECO:0007669"/>
    <property type="project" value="UniProtKB-EC"/>
</dbReference>
<dbReference type="Proteomes" id="UP000886725">
    <property type="component" value="Unassembled WGS sequence"/>
</dbReference>
<dbReference type="SUPFAM" id="SSF51306">
    <property type="entry name" value="LexA/Signal peptidase"/>
    <property type="match status" value="1"/>
</dbReference>
<protein>
    <recommendedName>
        <fullName evidence="4 8">Signal peptidase I</fullName>
        <ecNumber evidence="4 8">3.4.21.89</ecNumber>
    </recommendedName>
</protein>
<dbReference type="NCBIfam" id="TIGR02227">
    <property type="entry name" value="sigpep_I_bact"/>
    <property type="match status" value="1"/>
</dbReference>
<evidence type="ECO:0000256" key="5">
    <source>
        <dbReference type="ARBA" id="ARBA00022670"/>
    </source>
</evidence>
<dbReference type="CDD" id="cd06530">
    <property type="entry name" value="S26_SPase_I"/>
    <property type="match status" value="1"/>
</dbReference>
<organism evidence="11 12">
    <name type="scientific">Candidatus Faecenecus gallistercoris</name>
    <dbReference type="NCBI Taxonomy" id="2840793"/>
    <lineage>
        <taxon>Bacteria</taxon>
        <taxon>Bacillati</taxon>
        <taxon>Bacillota</taxon>
        <taxon>Bacillota incertae sedis</taxon>
        <taxon>Candidatus Faecenecus</taxon>
    </lineage>
</organism>
<evidence type="ECO:0000313" key="12">
    <source>
        <dbReference type="Proteomes" id="UP000886725"/>
    </source>
</evidence>
<dbReference type="EMBL" id="DVFU01000034">
    <property type="protein sequence ID" value="HIQ64442.1"/>
    <property type="molecule type" value="Genomic_DNA"/>
</dbReference>
<evidence type="ECO:0000256" key="2">
    <source>
        <dbReference type="ARBA" id="ARBA00004401"/>
    </source>
</evidence>
<evidence type="ECO:0000256" key="4">
    <source>
        <dbReference type="ARBA" id="ARBA00013208"/>
    </source>
</evidence>
<dbReference type="PANTHER" id="PTHR43390">
    <property type="entry name" value="SIGNAL PEPTIDASE I"/>
    <property type="match status" value="1"/>
</dbReference>
<dbReference type="PRINTS" id="PR00727">
    <property type="entry name" value="LEADERPTASE"/>
</dbReference>
<dbReference type="Pfam" id="PF10502">
    <property type="entry name" value="Peptidase_S26"/>
    <property type="match status" value="1"/>
</dbReference>
<dbReference type="PROSITE" id="PS00501">
    <property type="entry name" value="SPASE_I_1"/>
    <property type="match status" value="1"/>
</dbReference>
<evidence type="ECO:0000256" key="7">
    <source>
        <dbReference type="PIRSR" id="PIRSR600223-1"/>
    </source>
</evidence>
<dbReference type="InterPro" id="IPR019757">
    <property type="entry name" value="Pept_S26A_signal_pept_1_Lys-AS"/>
</dbReference>
<feature type="transmembrane region" description="Helical" evidence="8">
    <location>
        <begin position="13"/>
        <end position="31"/>
    </location>
</feature>